<sequence>MGWVAGGAGYAGRVVGGAGLAAGGTGAGPCAAGGPGRVTGAGFAARAEDAGLATGAGPCAGRAAGGAGEGAACRRDAPCWVKAAGGPQRSDAADGADGAVGASEAEADVRDCPAGLVGPGGEGRRAVGADVPCGTEPAGGAEAGADGAEVAETGGAAEAGPGGTGAEATGAGGVTGRGGVGGFAGGVAGRGGTGARCASVLIRPPADTSSYRPRITAADRPVGARVQVTLRAADGPRGTGLPAGGGSVPIVPLPSRSGSLASCGHDCPRR</sequence>
<evidence type="ECO:0000313" key="2">
    <source>
        <dbReference type="EMBL" id="ALU92901.1"/>
    </source>
</evidence>
<evidence type="ECO:0000313" key="3">
    <source>
        <dbReference type="Proteomes" id="UP000064183"/>
    </source>
</evidence>
<reference evidence="2 3" key="1">
    <citation type="journal article" date="2012" name="J. Bacteriol.">
        <title>Draft genome sequence of Streptomyces globisporus C-1027, which produces an antitumor antibiotic consisting of a nine-membered enediyne with a chromoprotein.</title>
        <authorList>
            <person name="Wang L."/>
            <person name="Wang S."/>
            <person name="He Q."/>
            <person name="Yu T."/>
            <person name="Li Q."/>
            <person name="Hong B."/>
        </authorList>
    </citation>
    <scope>NUCLEOTIDE SEQUENCE [LARGE SCALE GENOMIC DNA]</scope>
    <source>
        <strain evidence="2 3">C-1027</strain>
    </source>
</reference>
<dbReference type="Proteomes" id="UP000064183">
    <property type="component" value="Chromosome"/>
</dbReference>
<gene>
    <name evidence="2" type="ORF">WQO_05795</name>
</gene>
<evidence type="ECO:0000256" key="1">
    <source>
        <dbReference type="SAM" id="MobiDB-lite"/>
    </source>
</evidence>
<dbReference type="EMBL" id="CP013738">
    <property type="protein sequence ID" value="ALU92901.1"/>
    <property type="molecule type" value="Genomic_DNA"/>
</dbReference>
<feature type="compositionally biased region" description="Low complexity" evidence="1">
    <location>
        <begin position="93"/>
        <end position="104"/>
    </location>
</feature>
<accession>A0A0U3BST1</accession>
<dbReference type="KEGG" id="sgb:WQO_05795"/>
<feature type="compositionally biased region" description="Low complexity" evidence="1">
    <location>
        <begin position="134"/>
        <end position="148"/>
    </location>
</feature>
<feature type="region of interest" description="Disordered" evidence="1">
    <location>
        <begin position="234"/>
        <end position="270"/>
    </location>
</feature>
<protein>
    <submittedName>
        <fullName evidence="2">Uncharacterized protein</fullName>
    </submittedName>
</protein>
<name>A0A0U3BST1_STRGL</name>
<dbReference type="AlphaFoldDB" id="A0A0U3BST1"/>
<feature type="compositionally biased region" description="Gly residues" evidence="1">
    <location>
        <begin position="237"/>
        <end position="247"/>
    </location>
</feature>
<dbReference type="STRING" id="1172567.WQO_05795"/>
<proteinExistence type="predicted"/>
<organism evidence="2 3">
    <name type="scientific">Streptomyces globisporus C-1027</name>
    <dbReference type="NCBI Taxonomy" id="1172567"/>
    <lineage>
        <taxon>Bacteria</taxon>
        <taxon>Bacillati</taxon>
        <taxon>Actinomycetota</taxon>
        <taxon>Actinomycetes</taxon>
        <taxon>Kitasatosporales</taxon>
        <taxon>Streptomycetaceae</taxon>
        <taxon>Streptomyces</taxon>
    </lineage>
</organism>
<feature type="region of interest" description="Disordered" evidence="1">
    <location>
        <begin position="84"/>
        <end position="148"/>
    </location>
</feature>